<feature type="region of interest" description="Disordered" evidence="1">
    <location>
        <begin position="436"/>
        <end position="464"/>
    </location>
</feature>
<feature type="compositionally biased region" description="Polar residues" evidence="1">
    <location>
        <begin position="564"/>
        <end position="584"/>
    </location>
</feature>
<name>A0AAN7Y4U7_9EURO</name>
<dbReference type="EMBL" id="JAVRRJ010000007">
    <property type="protein sequence ID" value="KAK5083047.1"/>
    <property type="molecule type" value="Genomic_DNA"/>
</dbReference>
<evidence type="ECO:0000313" key="2">
    <source>
        <dbReference type="EMBL" id="KAK5083047.1"/>
    </source>
</evidence>
<feature type="compositionally biased region" description="Polar residues" evidence="1">
    <location>
        <begin position="241"/>
        <end position="251"/>
    </location>
</feature>
<proteinExistence type="predicted"/>
<evidence type="ECO:0000313" key="3">
    <source>
        <dbReference type="Proteomes" id="UP001309876"/>
    </source>
</evidence>
<protein>
    <submittedName>
        <fullName evidence="2">Uncharacterized protein</fullName>
    </submittedName>
</protein>
<sequence length="879" mass="96272">MDINRQQGVCKSRGREQLRLAIPAPAMLPSHEYVREKTSREPLLVPPFSREGAVQDEIACQSSTSLAQTIIDRPRSRLTSRPVSMSSIKSRSDMSMRTQSTTLDALVNVISESHRRTNYDNQRCGAPTRAKSLECSDKPSTPRPSAKAITTLKSLCAHSTSKKRRKMVQGATVAPTIAHLEKSKMAQAGRLLPREETFGGVLRPLPALHDAAQDQAFTDECMEMLSFRKNSSPDLKDETQSLDSPRLQGNSLGPLLWSPHRSRRTSEAISVSSSILDFGWPEQNSNHQTESGLGPGRPRPDSSLAGSLDLKNPSTMLPADLFGPRLSRTVSKVSEASCATRRLYGRGPPSQPPCVSLPPTPGKRVRTSNSESPVSPASPVFFNHVGRRQSIADSCSYLSSDIIQENMMAETARIRHVAINNGLSVVPDTVTRLSVNRKDHDGRSNNAAPALLKPGHSRGSRNRRVDLVRRKHIFMLTNDNYDDRPNDSYVINNTEPHRYGPSSDAMQPSITPHQNTTKVFNPLAQKPLPSPPYDTGYVWHLDSASDTTDFIGNAADGQEVQIPSTSFEVTNRPATPSSLSSSDVMTGAEKRPNSARDTGASCSRYPWENRQASKLVLGGYSDCNNDVRQYSVASPIASVNIADECDDANIESPSSLGTSCSEDASYDMDSPLYPEPENMISSRFDSPPSSPATKTISDRFLQECNVQKQDLNADTLAPSEIYQSLGLSSASKTNLVLAEIEADLSISLRTDETDSDGGSIIADISPLFSRVKVMDAMFPIKAGSTLTDPTRQSITPMRSYPTLAMTERHDDQTRKPLVSIYNTANARRSFLARDRDHGCTGSRLPELRLLPTPSPSDDGRFMDLNPFEESIKQMDAVIA</sequence>
<accession>A0AAN7Y4U7</accession>
<feature type="compositionally biased region" description="Pro residues" evidence="1">
    <location>
        <begin position="349"/>
        <end position="361"/>
    </location>
</feature>
<evidence type="ECO:0000256" key="1">
    <source>
        <dbReference type="SAM" id="MobiDB-lite"/>
    </source>
</evidence>
<reference evidence="2 3" key="1">
    <citation type="submission" date="2023-08" db="EMBL/GenBank/DDBJ databases">
        <title>Black Yeasts Isolated from many extreme environments.</title>
        <authorList>
            <person name="Coleine C."/>
            <person name="Stajich J.E."/>
            <person name="Selbmann L."/>
        </authorList>
    </citation>
    <scope>NUCLEOTIDE SEQUENCE [LARGE SCALE GENOMIC DNA]</scope>
    <source>
        <strain evidence="2 3">CCFEE 5910</strain>
    </source>
</reference>
<comment type="caution">
    <text evidence="2">The sequence shown here is derived from an EMBL/GenBank/DDBJ whole genome shotgun (WGS) entry which is preliminary data.</text>
</comment>
<feature type="region of interest" description="Disordered" evidence="1">
    <location>
        <begin position="119"/>
        <end position="146"/>
    </location>
</feature>
<feature type="region of interest" description="Disordered" evidence="1">
    <location>
        <begin position="77"/>
        <end position="98"/>
    </location>
</feature>
<gene>
    <name evidence="2" type="ORF">LTR05_006929</name>
</gene>
<dbReference type="Proteomes" id="UP001309876">
    <property type="component" value="Unassembled WGS sequence"/>
</dbReference>
<feature type="compositionally biased region" description="Low complexity" evidence="1">
    <location>
        <begin position="84"/>
        <end position="96"/>
    </location>
</feature>
<feature type="region of interest" description="Disordered" evidence="1">
    <location>
        <begin position="341"/>
        <end position="375"/>
    </location>
</feature>
<feature type="region of interest" description="Disordered" evidence="1">
    <location>
        <begin position="278"/>
        <end position="310"/>
    </location>
</feature>
<organism evidence="2 3">
    <name type="scientific">Lithohypha guttulata</name>
    <dbReference type="NCBI Taxonomy" id="1690604"/>
    <lineage>
        <taxon>Eukaryota</taxon>
        <taxon>Fungi</taxon>
        <taxon>Dikarya</taxon>
        <taxon>Ascomycota</taxon>
        <taxon>Pezizomycotina</taxon>
        <taxon>Eurotiomycetes</taxon>
        <taxon>Chaetothyriomycetidae</taxon>
        <taxon>Chaetothyriales</taxon>
        <taxon>Trichomeriaceae</taxon>
        <taxon>Lithohypha</taxon>
    </lineage>
</organism>
<feature type="region of interest" description="Disordered" evidence="1">
    <location>
        <begin position="228"/>
        <end position="262"/>
    </location>
</feature>
<feature type="compositionally biased region" description="Polar residues" evidence="1">
    <location>
        <begin position="282"/>
        <end position="291"/>
    </location>
</feature>
<feature type="region of interest" description="Disordered" evidence="1">
    <location>
        <begin position="564"/>
        <end position="603"/>
    </location>
</feature>
<keyword evidence="3" id="KW-1185">Reference proteome</keyword>
<dbReference type="AlphaFoldDB" id="A0AAN7Y4U7"/>